<dbReference type="Proteomes" id="UP000189627">
    <property type="component" value="Chromosome 1"/>
</dbReference>
<dbReference type="InterPro" id="IPR051686">
    <property type="entry name" value="Lipoprotein_DolP"/>
</dbReference>
<evidence type="ECO:0000313" key="4">
    <source>
        <dbReference type="Proteomes" id="UP000189627"/>
    </source>
</evidence>
<evidence type="ECO:0000313" key="3">
    <source>
        <dbReference type="EMBL" id="AQV94274.1"/>
    </source>
</evidence>
<dbReference type="PANTHER" id="PTHR34606:SF15">
    <property type="entry name" value="BON DOMAIN-CONTAINING PROTEIN"/>
    <property type="match status" value="1"/>
</dbReference>
<dbReference type="PROSITE" id="PS50914">
    <property type="entry name" value="BON"/>
    <property type="match status" value="1"/>
</dbReference>
<dbReference type="EMBL" id="CP017757">
    <property type="protein sequence ID" value="AQV94274.1"/>
    <property type="molecule type" value="Genomic_DNA"/>
</dbReference>
<dbReference type="PANTHER" id="PTHR34606">
    <property type="entry name" value="BON DOMAIN-CONTAINING PROTEIN"/>
    <property type="match status" value="1"/>
</dbReference>
<dbReference type="RefSeq" id="WP_164704847.1">
    <property type="nucleotide sequence ID" value="NZ_CP017757.2"/>
</dbReference>
<feature type="signal peptide" evidence="1">
    <location>
        <begin position="1"/>
        <end position="24"/>
    </location>
</feature>
<proteinExistence type="predicted"/>
<evidence type="ECO:0000259" key="2">
    <source>
        <dbReference type="PROSITE" id="PS50914"/>
    </source>
</evidence>
<accession>A0A1U9UNG9</accession>
<keyword evidence="1" id="KW-0732">Signal</keyword>
<organism evidence="3 4">
    <name type="scientific">Cupriavidus necator</name>
    <name type="common">Alcaligenes eutrophus</name>
    <name type="synonym">Ralstonia eutropha</name>
    <dbReference type="NCBI Taxonomy" id="106590"/>
    <lineage>
        <taxon>Bacteria</taxon>
        <taxon>Pseudomonadati</taxon>
        <taxon>Pseudomonadota</taxon>
        <taxon>Betaproteobacteria</taxon>
        <taxon>Burkholderiales</taxon>
        <taxon>Burkholderiaceae</taxon>
        <taxon>Cupriavidus</taxon>
    </lineage>
</organism>
<sequence length="122" mass="12576">MKKIRLIGFSVLLASAIVPILAVAQNDEGNAATASATADRASNPSESRAANRALAKSVRLALAKAKGIPMTHLFVYAKDGVVTLSGAVPDKSQVDRAGAIAKGVTGVSSVENRLSVYSIDQQ</sequence>
<name>A0A1U9UNG9_CUPNE</name>
<dbReference type="SMART" id="SM00749">
    <property type="entry name" value="BON"/>
    <property type="match status" value="1"/>
</dbReference>
<dbReference type="InterPro" id="IPR007055">
    <property type="entry name" value="BON_dom"/>
</dbReference>
<feature type="domain" description="BON" evidence="2">
    <location>
        <begin position="50"/>
        <end position="118"/>
    </location>
</feature>
<feature type="chain" id="PRO_5010735687" evidence="1">
    <location>
        <begin position="25"/>
        <end position="122"/>
    </location>
</feature>
<dbReference type="KEGG" id="cuh:BJN34_10275"/>
<gene>
    <name evidence="3" type="ORF">BJN34_10275</name>
</gene>
<evidence type="ECO:0000256" key="1">
    <source>
        <dbReference type="SAM" id="SignalP"/>
    </source>
</evidence>
<dbReference type="InterPro" id="IPR014004">
    <property type="entry name" value="Transpt-assoc_nodulatn_dom_bac"/>
</dbReference>
<dbReference type="Gene3D" id="3.30.1340.30">
    <property type="match status" value="1"/>
</dbReference>
<protein>
    <submittedName>
        <fullName evidence="3">BON domain-containing protein</fullName>
    </submittedName>
</protein>
<dbReference type="Pfam" id="PF04972">
    <property type="entry name" value="BON"/>
    <property type="match status" value="1"/>
</dbReference>
<dbReference type="AlphaFoldDB" id="A0A1U9UNG9"/>
<reference evidence="4" key="1">
    <citation type="submission" date="2017-02" db="EMBL/GenBank/DDBJ databases">
        <title>Complete genome sequence of Cupriavidus necator strain NH9, a 3-chlorobenzoate degrader.</title>
        <authorList>
            <person name="Moriuchi R."/>
            <person name="Dohra H."/>
            <person name="Ogawa N."/>
        </authorList>
    </citation>
    <scope>NUCLEOTIDE SEQUENCE [LARGE SCALE GENOMIC DNA]</scope>
    <source>
        <strain evidence="4">NH9</strain>
    </source>
</reference>